<organism evidence="3 4">
    <name type="scientific">Citrus unshiu</name>
    <name type="common">Satsuma mandarin</name>
    <name type="synonym">Citrus nobilis var. unshiu</name>
    <dbReference type="NCBI Taxonomy" id="55188"/>
    <lineage>
        <taxon>Eukaryota</taxon>
        <taxon>Viridiplantae</taxon>
        <taxon>Streptophyta</taxon>
        <taxon>Embryophyta</taxon>
        <taxon>Tracheophyta</taxon>
        <taxon>Spermatophyta</taxon>
        <taxon>Magnoliopsida</taxon>
        <taxon>eudicotyledons</taxon>
        <taxon>Gunneridae</taxon>
        <taxon>Pentapetalae</taxon>
        <taxon>rosids</taxon>
        <taxon>malvids</taxon>
        <taxon>Sapindales</taxon>
        <taxon>Rutaceae</taxon>
        <taxon>Aurantioideae</taxon>
        <taxon>Citrus</taxon>
    </lineage>
</organism>
<evidence type="ECO:0000313" key="3">
    <source>
        <dbReference type="EMBL" id="GAY55656.1"/>
    </source>
</evidence>
<dbReference type="Proteomes" id="UP000236630">
    <property type="component" value="Unassembled WGS sequence"/>
</dbReference>
<dbReference type="InterPro" id="IPR055357">
    <property type="entry name" value="LRR_At1g61320_AtMIF1"/>
</dbReference>
<evidence type="ECO:0000313" key="4">
    <source>
        <dbReference type="Proteomes" id="UP000236630"/>
    </source>
</evidence>
<dbReference type="Pfam" id="PF00646">
    <property type="entry name" value="F-box"/>
    <property type="match status" value="1"/>
</dbReference>
<reference evidence="3 4" key="1">
    <citation type="journal article" date="2017" name="Front. Genet.">
        <title>Draft sequencing of the heterozygous diploid genome of Satsuma (Citrus unshiu Marc.) using a hybrid assembly approach.</title>
        <authorList>
            <person name="Shimizu T."/>
            <person name="Tanizawa Y."/>
            <person name="Mochizuki T."/>
            <person name="Nagasaki H."/>
            <person name="Yoshioka T."/>
            <person name="Toyoda A."/>
            <person name="Fujiyama A."/>
            <person name="Kaminuma E."/>
            <person name="Nakamura Y."/>
        </authorList>
    </citation>
    <scope>NUCLEOTIDE SEQUENCE [LARGE SCALE GENOMIC DNA]</scope>
    <source>
        <strain evidence="4">cv. Miyagawa wase</strain>
    </source>
</reference>
<feature type="domain" description="At1g61320/AtMIF1 LRR" evidence="2">
    <location>
        <begin position="557"/>
        <end position="635"/>
    </location>
</feature>
<dbReference type="AlphaFoldDB" id="A0A2H5PTG4"/>
<evidence type="ECO:0000259" key="1">
    <source>
        <dbReference type="Pfam" id="PF00646"/>
    </source>
</evidence>
<dbReference type="InterPro" id="IPR032675">
    <property type="entry name" value="LRR_dom_sf"/>
</dbReference>
<dbReference type="PANTHER" id="PTHR34145">
    <property type="entry name" value="OS02G0105600 PROTEIN"/>
    <property type="match status" value="1"/>
</dbReference>
<dbReference type="EMBL" id="BDQV01000123">
    <property type="protein sequence ID" value="GAY55656.1"/>
    <property type="molecule type" value="Genomic_DNA"/>
</dbReference>
<dbReference type="PANTHER" id="PTHR34145:SF68">
    <property type="entry name" value="FBD DOMAIN-CONTAINING PROTEIN"/>
    <property type="match status" value="1"/>
</dbReference>
<dbReference type="InterPro" id="IPR053781">
    <property type="entry name" value="F-box_AtFBL13-like"/>
</dbReference>
<protein>
    <recommendedName>
        <fullName evidence="5">F-box domain-containing protein</fullName>
    </recommendedName>
</protein>
<accession>A0A2H5PTG4</accession>
<dbReference type="Gene3D" id="3.80.10.10">
    <property type="entry name" value="Ribonuclease Inhibitor"/>
    <property type="match status" value="2"/>
</dbReference>
<dbReference type="InterPro" id="IPR036047">
    <property type="entry name" value="F-box-like_dom_sf"/>
</dbReference>
<name>A0A2H5PTG4_CITUN</name>
<dbReference type="SUPFAM" id="SSF81383">
    <property type="entry name" value="F-box domain"/>
    <property type="match status" value="1"/>
</dbReference>
<comment type="caution">
    <text evidence="3">The sequence shown here is derived from an EMBL/GenBank/DDBJ whole genome shotgun (WGS) entry which is preliminary data.</text>
</comment>
<feature type="domain" description="F-box" evidence="1">
    <location>
        <begin position="21"/>
        <end position="56"/>
    </location>
</feature>
<sequence>MAAVERDLQRKKEKMASEDGISKLPDDILICILSRLTIKEAAKTSILASRWRYLWTFFSGCLDFNDLVYMKSFGPLGDGRDPRSLRCIDQVLGSLKVKDQSLEELRICLDIDPNCDVDSWLKFAIQKRVQRLDLQLRLCKSAWYNFPSHFVSRSLTSLRLASVYLNKEGLENLLCYCPFLEVLTLEKIRILTSIRVSGLSLKLNYLQLDSLVKLKDHLEVDVSNLISFEETRFGLSTTCFEPVPILADEMLREGCFSLSFVPDDVFGRLRTLKLEIRNMPEAVFYSIPELPNLKHLDISFHIYTYGFFPCVAFLKACPSLYKLTVQSTRSISPYERKVKKHSPHLSLRVAELVGFLWLRDDVKFLLDLLESATLLEKIIIDPGRAYLLGKPGDKFYRKNSWEYKSARTRAIELAAKFPHLEFARKDVIYGNFLTWMPNNISNCRGRLQLPGLLVQASFFRYLIWTILNLLASRLSFEGRLRVTPVLGLPTLSCWIKANTVASQKGSFHGSFKEATRAVMFDIWMKFTIQKRVQRLELDFHINRFNRYNFPSHFESGYLTSLHFAGVKLRTEALENLLCYCPVLKELSLEWIKSLFSIRIFGPSLKLIYLELNSLLNLEELEIDAPNLITFEYSIEGDCCESLLPDLFRFSDVVFQLRTLKLERGDEPDQGILCSIPELPNLERIWISSLQ</sequence>
<dbReference type="CDD" id="cd22160">
    <property type="entry name" value="F-box_AtFBL13-like"/>
    <property type="match status" value="1"/>
</dbReference>
<feature type="domain" description="At1g61320/AtMIF1 LRR" evidence="2">
    <location>
        <begin position="152"/>
        <end position="382"/>
    </location>
</feature>
<dbReference type="InterPro" id="IPR001810">
    <property type="entry name" value="F-box_dom"/>
</dbReference>
<dbReference type="SUPFAM" id="SSF52047">
    <property type="entry name" value="RNI-like"/>
    <property type="match status" value="2"/>
</dbReference>
<dbReference type="InterPro" id="IPR053772">
    <property type="entry name" value="At1g61320/At1g61330-like"/>
</dbReference>
<keyword evidence="4" id="KW-1185">Reference proteome</keyword>
<evidence type="ECO:0008006" key="5">
    <source>
        <dbReference type="Google" id="ProtNLM"/>
    </source>
</evidence>
<gene>
    <name evidence="3" type="ORF">CUMW_165900</name>
</gene>
<dbReference type="Pfam" id="PF23622">
    <property type="entry name" value="LRR_At1g61320_AtMIF1"/>
    <property type="match status" value="2"/>
</dbReference>
<evidence type="ECO:0000259" key="2">
    <source>
        <dbReference type="Pfam" id="PF23622"/>
    </source>
</evidence>
<proteinExistence type="predicted"/>